<dbReference type="GO" id="GO:0005829">
    <property type="term" value="C:cytosol"/>
    <property type="evidence" value="ECO:0007669"/>
    <property type="project" value="TreeGrafter"/>
</dbReference>
<dbReference type="GO" id="GO:0008237">
    <property type="term" value="F:metallopeptidase activity"/>
    <property type="evidence" value="ECO:0007669"/>
    <property type="project" value="UniProtKB-KW"/>
</dbReference>
<dbReference type="InterPro" id="IPR047657">
    <property type="entry name" value="PmbA"/>
</dbReference>
<keyword evidence="2" id="KW-0378">Hydrolase</keyword>
<evidence type="ECO:0000313" key="3">
    <source>
        <dbReference type="Proteomes" id="UP000718593"/>
    </source>
</evidence>
<gene>
    <name evidence="2" type="primary">pmbA</name>
    <name evidence="2" type="synonym">tldE</name>
    <name evidence="2" type="ORF">HXL68_05335</name>
</gene>
<dbReference type="PANTHER" id="PTHR43421:SF1">
    <property type="entry name" value="METALLOPROTEASE PMBA"/>
    <property type="match status" value="1"/>
</dbReference>
<keyword evidence="2" id="KW-0482">Metalloprotease</keyword>
<comment type="caution">
    <text evidence="2">The sequence shown here is derived from an EMBL/GenBank/DDBJ whole genome shotgun (WGS) entry which is preliminary data.</text>
</comment>
<dbReference type="InterPro" id="IPR036059">
    <property type="entry name" value="TldD/PmbA_sf"/>
</dbReference>
<dbReference type="InterPro" id="IPR045569">
    <property type="entry name" value="Metalloprtase-TldD/E_C"/>
</dbReference>
<dbReference type="Proteomes" id="UP000718593">
    <property type="component" value="Unassembled WGS sequence"/>
</dbReference>
<dbReference type="GO" id="GO:0006508">
    <property type="term" value="P:proteolysis"/>
    <property type="evidence" value="ECO:0007669"/>
    <property type="project" value="InterPro"/>
</dbReference>
<accession>A0A930FYM0</accession>
<keyword evidence="2" id="KW-0645">Protease</keyword>
<proteinExistence type="predicted"/>
<organism evidence="2 3">
    <name type="scientific">Dechloromonas agitata</name>
    <dbReference type="NCBI Taxonomy" id="73030"/>
    <lineage>
        <taxon>Bacteria</taxon>
        <taxon>Pseudomonadati</taxon>
        <taxon>Pseudomonadota</taxon>
        <taxon>Betaproteobacteria</taxon>
        <taxon>Rhodocyclales</taxon>
        <taxon>Azonexaceae</taxon>
        <taxon>Dechloromonas</taxon>
    </lineage>
</organism>
<feature type="non-terminal residue" evidence="2">
    <location>
        <position position="1"/>
    </location>
</feature>
<protein>
    <submittedName>
        <fullName evidence="2">Metalloprotease PmbA</fullName>
    </submittedName>
</protein>
<reference evidence="2" key="1">
    <citation type="submission" date="2020-04" db="EMBL/GenBank/DDBJ databases">
        <title>Deep metagenomics examines the oral microbiome during advanced dental caries in children, revealing novel taxa and co-occurrences with host molecules.</title>
        <authorList>
            <person name="Baker J.L."/>
            <person name="Morton J.T."/>
            <person name="Dinis M."/>
            <person name="Alvarez R."/>
            <person name="Tran N.C."/>
            <person name="Knight R."/>
            <person name="Edlund A."/>
        </authorList>
    </citation>
    <scope>NUCLEOTIDE SEQUENCE</scope>
    <source>
        <strain evidence="2">JCVI_32_bin.24</strain>
    </source>
</reference>
<dbReference type="AlphaFoldDB" id="A0A930FYM0"/>
<dbReference type="EMBL" id="JABZMI010000069">
    <property type="protein sequence ID" value="MBF1164444.1"/>
    <property type="molecule type" value="Genomic_DNA"/>
</dbReference>
<evidence type="ECO:0000313" key="2">
    <source>
        <dbReference type="EMBL" id="MBF1164444.1"/>
    </source>
</evidence>
<feature type="domain" description="Metalloprotease TldD/E C-terminal" evidence="1">
    <location>
        <begin position="1"/>
        <end position="53"/>
    </location>
</feature>
<dbReference type="PANTHER" id="PTHR43421">
    <property type="entry name" value="METALLOPROTEASE PMBA"/>
    <property type="match status" value="1"/>
</dbReference>
<sequence>VENGKIVHPVEEITIAGNLKAMLAGVVAVGNDVQVRGTKQTGSILLDRMTIAGE</sequence>
<evidence type="ECO:0000259" key="1">
    <source>
        <dbReference type="Pfam" id="PF19289"/>
    </source>
</evidence>
<name>A0A930FYM0_9RHOO</name>
<dbReference type="SUPFAM" id="SSF111283">
    <property type="entry name" value="Putative modulator of DNA gyrase, PmbA/TldD"/>
    <property type="match status" value="1"/>
</dbReference>
<dbReference type="Pfam" id="PF19289">
    <property type="entry name" value="PmbA_TldD_3rd"/>
    <property type="match status" value="1"/>
</dbReference>